<dbReference type="GO" id="GO:0004252">
    <property type="term" value="F:serine-type endopeptidase activity"/>
    <property type="evidence" value="ECO:0007669"/>
    <property type="project" value="InterPro"/>
</dbReference>
<dbReference type="PANTHER" id="PTHR45980">
    <property type="match status" value="1"/>
</dbReference>
<dbReference type="GO" id="GO:0006508">
    <property type="term" value="P:proteolysis"/>
    <property type="evidence" value="ECO:0007669"/>
    <property type="project" value="InterPro"/>
</dbReference>
<sequence length="353" mass="38476">MHRLVRRLKQPSSLKHLRCLSSTHLLNPPPCSRRYDYYINNPNNNVFCYCSSYSRTISRSYCYSVGSGDTNKKVGLEKPSSAIGLAFGSVVKIFTFTSVPDYSMPWQSHGQGENIGSGFVITGKRILTNAHVVAHHTFIRVMKHGSSEKYRAEVQAIGHECDLAILVVKCKEFWKGMNSLTLGDIPFLQDAVSVVGYPIEGDNISVTKGVVSRVEPTKYDHGATTLLAIHIDAHINLGNDGAPAVLGDLSVVGVACAEKPNGAGYIIPAPVIKHFIAGVDESGKYAGFCSMGLTCQHTENSQLREHFRMHPNMTGVLVNKINPLSDASKVLKKDDILLSFDGVRIANNGTGML</sequence>
<dbReference type="InterPro" id="IPR001940">
    <property type="entry name" value="Peptidase_S1C"/>
</dbReference>
<dbReference type="Pfam" id="PF13365">
    <property type="entry name" value="Trypsin_2"/>
    <property type="match status" value="1"/>
</dbReference>
<protein>
    <submittedName>
        <fullName evidence="2">Uncharacterized protein</fullName>
    </submittedName>
</protein>
<dbReference type="InterPro" id="IPR036034">
    <property type="entry name" value="PDZ_sf"/>
</dbReference>
<reference evidence="2 3" key="1">
    <citation type="submission" date="2024-01" db="EMBL/GenBank/DDBJ databases">
        <title>The complete chloroplast genome sequence of Lithospermum erythrorhizon: insights into the phylogenetic relationship among Boraginaceae species and the maternal lineages of purple gromwells.</title>
        <authorList>
            <person name="Okada T."/>
            <person name="Watanabe K."/>
        </authorList>
    </citation>
    <scope>NUCLEOTIDE SEQUENCE [LARGE SCALE GENOMIC DNA]</scope>
</reference>
<dbReference type="Gene3D" id="2.40.10.10">
    <property type="entry name" value="Trypsin-like serine proteases"/>
    <property type="match status" value="2"/>
</dbReference>
<dbReference type="PRINTS" id="PR00834">
    <property type="entry name" value="PROTEASES2C"/>
</dbReference>
<comment type="similarity">
    <text evidence="1">Belongs to the peptidase S1C family.</text>
</comment>
<evidence type="ECO:0000313" key="3">
    <source>
        <dbReference type="Proteomes" id="UP001454036"/>
    </source>
</evidence>
<name>A0AAV3PS93_LITER</name>
<dbReference type="EMBL" id="BAABME010018679">
    <property type="protein sequence ID" value="GAA0154654.1"/>
    <property type="molecule type" value="Genomic_DNA"/>
</dbReference>
<evidence type="ECO:0000256" key="1">
    <source>
        <dbReference type="ARBA" id="ARBA00010541"/>
    </source>
</evidence>
<proteinExistence type="inferred from homology"/>
<keyword evidence="3" id="KW-1185">Reference proteome</keyword>
<gene>
    <name evidence="2" type="ORF">LIER_37934</name>
</gene>
<evidence type="ECO:0000313" key="2">
    <source>
        <dbReference type="EMBL" id="GAA0154654.1"/>
    </source>
</evidence>
<dbReference type="InterPro" id="IPR043504">
    <property type="entry name" value="Peptidase_S1_PA_chymotrypsin"/>
</dbReference>
<dbReference type="PANTHER" id="PTHR45980:SF9">
    <property type="entry name" value="PROTEASE DO-LIKE 10, MITOCHONDRIAL-RELATED"/>
    <property type="match status" value="1"/>
</dbReference>
<dbReference type="AlphaFoldDB" id="A0AAV3PS93"/>
<accession>A0AAV3PS93</accession>
<dbReference type="InterPro" id="IPR009003">
    <property type="entry name" value="Peptidase_S1_PA"/>
</dbReference>
<organism evidence="2 3">
    <name type="scientific">Lithospermum erythrorhizon</name>
    <name type="common">Purple gromwell</name>
    <name type="synonym">Lithospermum officinale var. erythrorhizon</name>
    <dbReference type="NCBI Taxonomy" id="34254"/>
    <lineage>
        <taxon>Eukaryota</taxon>
        <taxon>Viridiplantae</taxon>
        <taxon>Streptophyta</taxon>
        <taxon>Embryophyta</taxon>
        <taxon>Tracheophyta</taxon>
        <taxon>Spermatophyta</taxon>
        <taxon>Magnoliopsida</taxon>
        <taxon>eudicotyledons</taxon>
        <taxon>Gunneridae</taxon>
        <taxon>Pentapetalae</taxon>
        <taxon>asterids</taxon>
        <taxon>lamiids</taxon>
        <taxon>Boraginales</taxon>
        <taxon>Boraginaceae</taxon>
        <taxon>Boraginoideae</taxon>
        <taxon>Lithospermeae</taxon>
        <taxon>Lithospermum</taxon>
    </lineage>
</organism>
<dbReference type="SUPFAM" id="SSF50494">
    <property type="entry name" value="Trypsin-like serine proteases"/>
    <property type="match status" value="1"/>
</dbReference>
<dbReference type="Proteomes" id="UP001454036">
    <property type="component" value="Unassembled WGS sequence"/>
</dbReference>
<comment type="caution">
    <text evidence="2">The sequence shown here is derived from an EMBL/GenBank/DDBJ whole genome shotgun (WGS) entry which is preliminary data.</text>
</comment>
<dbReference type="Gene3D" id="2.30.42.10">
    <property type="match status" value="1"/>
</dbReference>